<protein>
    <submittedName>
        <fullName evidence="3">PQQ-binding-like beta-propeller repeat protein</fullName>
    </submittedName>
</protein>
<dbReference type="SMART" id="SM00564">
    <property type="entry name" value="PQQ"/>
    <property type="match status" value="3"/>
</dbReference>
<reference evidence="3" key="1">
    <citation type="submission" date="2022-10" db="EMBL/GenBank/DDBJ databases">
        <authorList>
            <person name="Yu W.X."/>
        </authorList>
    </citation>
    <scope>NUCLEOTIDE SEQUENCE</scope>
    <source>
        <strain evidence="3">D04</strain>
    </source>
</reference>
<dbReference type="InterPro" id="IPR002372">
    <property type="entry name" value="PQQ_rpt_dom"/>
</dbReference>
<evidence type="ECO:0000256" key="1">
    <source>
        <dbReference type="SAM" id="SignalP"/>
    </source>
</evidence>
<dbReference type="InterPro" id="IPR018391">
    <property type="entry name" value="PQQ_b-propeller_rpt"/>
</dbReference>
<keyword evidence="4" id="KW-1185">Reference proteome</keyword>
<proteinExistence type="predicted"/>
<dbReference type="RefSeq" id="WP_301199947.1">
    <property type="nucleotide sequence ID" value="NZ_JAPDPI010000025.1"/>
</dbReference>
<evidence type="ECO:0000313" key="3">
    <source>
        <dbReference type="EMBL" id="MCW3806475.1"/>
    </source>
</evidence>
<dbReference type="AlphaFoldDB" id="A0AAE3MF76"/>
<dbReference type="Gene3D" id="2.130.10.10">
    <property type="entry name" value="YVTN repeat-like/Quinoprotein amine dehydrogenase"/>
    <property type="match status" value="1"/>
</dbReference>
<dbReference type="PROSITE" id="PS51257">
    <property type="entry name" value="PROKAR_LIPOPROTEIN"/>
    <property type="match status" value="1"/>
</dbReference>
<feature type="domain" description="Pyrrolo-quinoline quinone repeat" evidence="2">
    <location>
        <begin position="51"/>
        <end position="213"/>
    </location>
</feature>
<dbReference type="PANTHER" id="PTHR34512">
    <property type="entry name" value="CELL SURFACE PROTEIN"/>
    <property type="match status" value="1"/>
</dbReference>
<keyword evidence="1" id="KW-0732">Signal</keyword>
<dbReference type="EMBL" id="JAPDPI010000025">
    <property type="protein sequence ID" value="MCW3806475.1"/>
    <property type="molecule type" value="Genomic_DNA"/>
</dbReference>
<evidence type="ECO:0000259" key="2">
    <source>
        <dbReference type="Pfam" id="PF13360"/>
    </source>
</evidence>
<sequence>MRKFTLKLIGFLFIAAFLSSCDDLIENDKKVSSKVLQVDSDDYTPLGVPVVMPNDNFVVTFVKDLLSEGVAIYCYNESGDIIWSNELPENPSNPVYHNGQLFFACKNYLYALDAQTGQKKWSYQLTGDGLIATKNTYKPCVASDGSIVVTFDSYLSDISTAVSGKMVCVSSTGTENWVQDITLRDNYYDRFTKLSAPLATSNGVYMVAHVSHSSGNFAILNKYVTADGTAGLTPAIYDDYNGCKLHCANNNGDIFISGNDDVNFETKLISLSASLDKKWEISFGDNYVANHAVIDKDGNLFIGVEDGYFHKYSPDGSELFSYNLQRIFVRGEMLIAEDGNVYKCLQGAEKLDPLSGESTAIPIDGFGLSDLSMLSNGTLVYAGMGEVYMVSTDAGGLSDDAQWGCFGSGTGHSSLKSN</sequence>
<accession>A0AAE3MF76</accession>
<feature type="signal peptide" evidence="1">
    <location>
        <begin position="1"/>
        <end position="21"/>
    </location>
</feature>
<gene>
    <name evidence="3" type="ORF">OM074_12640</name>
</gene>
<dbReference type="InterPro" id="IPR011047">
    <property type="entry name" value="Quinoprotein_ADH-like_sf"/>
</dbReference>
<dbReference type="PANTHER" id="PTHR34512:SF30">
    <property type="entry name" value="OUTER MEMBRANE PROTEIN ASSEMBLY FACTOR BAMB"/>
    <property type="match status" value="1"/>
</dbReference>
<feature type="chain" id="PRO_5041985674" evidence="1">
    <location>
        <begin position="22"/>
        <end position="418"/>
    </location>
</feature>
<dbReference type="InterPro" id="IPR015943">
    <property type="entry name" value="WD40/YVTN_repeat-like_dom_sf"/>
</dbReference>
<comment type="caution">
    <text evidence="3">The sequence shown here is derived from an EMBL/GenBank/DDBJ whole genome shotgun (WGS) entry which is preliminary data.</text>
</comment>
<evidence type="ECO:0000313" key="4">
    <source>
        <dbReference type="Proteomes" id="UP001207408"/>
    </source>
</evidence>
<dbReference type="SUPFAM" id="SSF50998">
    <property type="entry name" value="Quinoprotein alcohol dehydrogenase-like"/>
    <property type="match status" value="1"/>
</dbReference>
<organism evidence="3 4">
    <name type="scientific">Plebeiibacterium marinum</name>
    <dbReference type="NCBI Taxonomy" id="2992111"/>
    <lineage>
        <taxon>Bacteria</taxon>
        <taxon>Pseudomonadati</taxon>
        <taxon>Bacteroidota</taxon>
        <taxon>Bacteroidia</taxon>
        <taxon>Marinilabiliales</taxon>
        <taxon>Marinilabiliaceae</taxon>
        <taxon>Plebeiibacterium</taxon>
    </lineage>
</organism>
<name>A0AAE3MF76_9BACT</name>
<dbReference type="Proteomes" id="UP001207408">
    <property type="component" value="Unassembled WGS sequence"/>
</dbReference>
<dbReference type="Pfam" id="PF13360">
    <property type="entry name" value="PQQ_2"/>
    <property type="match status" value="1"/>
</dbReference>